<gene>
    <name evidence="3" type="ORF">J2S18_002885</name>
</gene>
<organism evidence="3 4">
    <name type="scientific">Eubacterium multiforme</name>
    <dbReference type="NCBI Taxonomy" id="83339"/>
    <lineage>
        <taxon>Bacteria</taxon>
        <taxon>Bacillati</taxon>
        <taxon>Bacillota</taxon>
        <taxon>Clostridia</taxon>
        <taxon>Eubacteriales</taxon>
        <taxon>Eubacteriaceae</taxon>
        <taxon>Eubacterium</taxon>
    </lineage>
</organism>
<dbReference type="Pfam" id="PF14501">
    <property type="entry name" value="HATPase_c_5"/>
    <property type="match status" value="1"/>
</dbReference>
<protein>
    <recommendedName>
        <fullName evidence="2">Sensor histidine kinase NatK-like C-terminal domain-containing protein</fullName>
    </recommendedName>
</protein>
<dbReference type="InterPro" id="IPR036890">
    <property type="entry name" value="HATPase_C_sf"/>
</dbReference>
<dbReference type="Gene3D" id="3.30.565.10">
    <property type="entry name" value="Histidine kinase-like ATPase, C-terminal domain"/>
    <property type="match status" value="1"/>
</dbReference>
<dbReference type="Proteomes" id="UP001228504">
    <property type="component" value="Unassembled WGS sequence"/>
</dbReference>
<dbReference type="EMBL" id="JAUSUF010000014">
    <property type="protein sequence ID" value="MDQ0150911.1"/>
    <property type="molecule type" value="Genomic_DNA"/>
</dbReference>
<dbReference type="RefSeq" id="WP_307487766.1">
    <property type="nucleotide sequence ID" value="NZ_JAUSUF010000014.1"/>
</dbReference>
<proteinExistence type="predicted"/>
<dbReference type="PANTHER" id="PTHR40448:SF1">
    <property type="entry name" value="TWO-COMPONENT SENSOR HISTIDINE KINASE"/>
    <property type="match status" value="1"/>
</dbReference>
<comment type="caution">
    <text evidence="3">The sequence shown here is derived from an EMBL/GenBank/DDBJ whole genome shotgun (WGS) entry which is preliminary data.</text>
</comment>
<reference evidence="3 4" key="1">
    <citation type="submission" date="2023-07" db="EMBL/GenBank/DDBJ databases">
        <title>Genomic Encyclopedia of Type Strains, Phase IV (KMG-IV): sequencing the most valuable type-strain genomes for metagenomic binning, comparative biology and taxonomic classification.</title>
        <authorList>
            <person name="Goeker M."/>
        </authorList>
    </citation>
    <scope>NUCLEOTIDE SEQUENCE [LARGE SCALE GENOMIC DNA]</scope>
    <source>
        <strain evidence="3 4">DSM 20694</strain>
    </source>
</reference>
<feature type="transmembrane region" description="Helical" evidence="1">
    <location>
        <begin position="124"/>
        <end position="142"/>
    </location>
</feature>
<dbReference type="SUPFAM" id="SSF55874">
    <property type="entry name" value="ATPase domain of HSP90 chaperone/DNA topoisomerase II/histidine kinase"/>
    <property type="match status" value="1"/>
</dbReference>
<keyword evidence="4" id="KW-1185">Reference proteome</keyword>
<keyword evidence="1" id="KW-1133">Transmembrane helix</keyword>
<feature type="transmembrane region" description="Helical" evidence="1">
    <location>
        <begin position="41"/>
        <end position="59"/>
    </location>
</feature>
<evidence type="ECO:0000256" key="1">
    <source>
        <dbReference type="SAM" id="Phobius"/>
    </source>
</evidence>
<feature type="domain" description="Sensor histidine kinase NatK-like C-terminal" evidence="2">
    <location>
        <begin position="334"/>
        <end position="433"/>
    </location>
</feature>
<dbReference type="InterPro" id="IPR032834">
    <property type="entry name" value="NatK-like_C"/>
</dbReference>
<evidence type="ECO:0000313" key="3">
    <source>
        <dbReference type="EMBL" id="MDQ0150911.1"/>
    </source>
</evidence>
<accession>A0ABT9UX94</accession>
<feature type="transmembrane region" description="Helical" evidence="1">
    <location>
        <begin position="6"/>
        <end position="29"/>
    </location>
</feature>
<keyword evidence="1" id="KW-0472">Membrane</keyword>
<dbReference type="PANTHER" id="PTHR40448">
    <property type="entry name" value="TWO-COMPONENT SENSOR HISTIDINE KINASE"/>
    <property type="match status" value="1"/>
</dbReference>
<keyword evidence="1" id="KW-0812">Transmembrane</keyword>
<feature type="transmembrane region" description="Helical" evidence="1">
    <location>
        <begin position="193"/>
        <end position="214"/>
    </location>
</feature>
<feature type="transmembrane region" description="Helical" evidence="1">
    <location>
        <begin position="65"/>
        <end position="82"/>
    </location>
</feature>
<evidence type="ECO:0000259" key="2">
    <source>
        <dbReference type="Pfam" id="PF14501"/>
    </source>
</evidence>
<sequence>MLNNSIQILGQIIAILLGFFSTYIIFDFMKRFKRNIYHKRYVYILAYIIFTAILFISNIFFTGTINLILSLLGTVIIGHFLYNNEKIYILYYSIYVMVLFSFQIIVSVVFNIACYYFNINFYNIEIYGITLSIITQFTYLSVSRFFIICFKNKNIKRITKIQYLNFFVLPLFSIIYISTLMMYIQTYMSIEDLILLLINILSIVVLNLFITNIFESISKNNELKNKIMLYEEQSKMQYEYYNSLESKYRSSRKTIHDIKNHLQTIEDLYRTNEYEKGKEYTKDMYLLLEKFSQKKYTNNKVLNVIINDKFLKAKDYNIEFICKIGNVNLDFINDIDLTTIFANLLDNAIDETKEIKDSKNITLKIDKFNEFIVINLINSLNSKPIKGKKFFKTTKKDHKGFGLENVSITLEKYEGNMRINYDEDKFKVNIIIPINN</sequence>
<feature type="transmembrane region" description="Helical" evidence="1">
    <location>
        <begin position="94"/>
        <end position="118"/>
    </location>
</feature>
<evidence type="ECO:0000313" key="4">
    <source>
        <dbReference type="Proteomes" id="UP001228504"/>
    </source>
</evidence>
<name>A0ABT9UX94_9FIRM</name>
<feature type="transmembrane region" description="Helical" evidence="1">
    <location>
        <begin position="163"/>
        <end position="187"/>
    </location>
</feature>